<evidence type="ECO:0000256" key="2">
    <source>
        <dbReference type="ARBA" id="ARBA00023002"/>
    </source>
</evidence>
<accession>A0ABY3VRF1</accession>
<proteinExistence type="inferred from homology"/>
<dbReference type="SUPFAM" id="SSF51735">
    <property type="entry name" value="NAD(P)-binding Rossmann-fold domains"/>
    <property type="match status" value="1"/>
</dbReference>
<dbReference type="Pfam" id="PF00106">
    <property type="entry name" value="adh_short"/>
    <property type="match status" value="1"/>
</dbReference>
<keyword evidence="2" id="KW-0560">Oxidoreductase</keyword>
<dbReference type="PRINTS" id="PR00081">
    <property type="entry name" value="GDHRDH"/>
</dbReference>
<dbReference type="SMART" id="SM00822">
    <property type="entry name" value="PKS_KR"/>
    <property type="match status" value="1"/>
</dbReference>
<evidence type="ECO:0000259" key="4">
    <source>
        <dbReference type="SMART" id="SM00822"/>
    </source>
</evidence>
<organism evidence="5 6">
    <name type="scientific">Mycobacterium paraterrae</name>
    <dbReference type="NCBI Taxonomy" id="577492"/>
    <lineage>
        <taxon>Bacteria</taxon>
        <taxon>Bacillati</taxon>
        <taxon>Actinomycetota</taxon>
        <taxon>Actinomycetes</taxon>
        <taxon>Mycobacteriales</taxon>
        <taxon>Mycobacteriaceae</taxon>
        <taxon>Mycobacterium</taxon>
    </lineage>
</organism>
<evidence type="ECO:0000313" key="5">
    <source>
        <dbReference type="EMBL" id="UMB71004.1"/>
    </source>
</evidence>
<evidence type="ECO:0000256" key="3">
    <source>
        <dbReference type="RuleBase" id="RU000363"/>
    </source>
</evidence>
<name>A0ABY3VRF1_9MYCO</name>
<reference evidence="5" key="1">
    <citation type="submission" date="2022-08" db="EMBL/GenBank/DDBJ databases">
        <title>Whole genome sequencing of non-tuberculosis mycobacteria type-strains.</title>
        <authorList>
            <person name="Igarashi Y."/>
            <person name="Osugi A."/>
            <person name="Mitarai S."/>
        </authorList>
    </citation>
    <scope>NUCLEOTIDE SEQUENCE</scope>
    <source>
        <strain evidence="5">DSM 45127</strain>
    </source>
</reference>
<sequence>MKRDFADKVVLITGASRGLGKGIALEFARRGAAVVLVARSAGPLEQLAQQIHLLGGDALAVPTDVTSTEQVEALVNRTMDRFGRIDVLVNNAGIARVGPVESLSFAEDARQTMQASLFGAISLTQQVLPILRRQGSGTVVNMSSVMGRKAIARFGSYGLVMHAMSGFSDALRQELAGTKINVSVIYPALTATTLLEDVDEAEMPPAFRYLTPLTVDEVSRAVVTAVRRGKRRVVIPRIVTLLLVTEAISSRVADLFLTGLARYRWFGWPVGLSRGRTYHQSISPSPASEGRRHANTA</sequence>
<evidence type="ECO:0000256" key="1">
    <source>
        <dbReference type="ARBA" id="ARBA00006484"/>
    </source>
</evidence>
<dbReference type="CDD" id="cd05233">
    <property type="entry name" value="SDR_c"/>
    <property type="match status" value="1"/>
</dbReference>
<dbReference type="Gene3D" id="3.40.50.720">
    <property type="entry name" value="NAD(P)-binding Rossmann-like Domain"/>
    <property type="match status" value="1"/>
</dbReference>
<dbReference type="EMBL" id="CP092488">
    <property type="protein sequence ID" value="UMB71004.1"/>
    <property type="molecule type" value="Genomic_DNA"/>
</dbReference>
<dbReference type="InterPro" id="IPR002347">
    <property type="entry name" value="SDR_fam"/>
</dbReference>
<dbReference type="InterPro" id="IPR057326">
    <property type="entry name" value="KR_dom"/>
</dbReference>
<dbReference type="PRINTS" id="PR00080">
    <property type="entry name" value="SDRFAMILY"/>
</dbReference>
<dbReference type="InterPro" id="IPR036291">
    <property type="entry name" value="NAD(P)-bd_dom_sf"/>
</dbReference>
<comment type="similarity">
    <text evidence="1 3">Belongs to the short-chain dehydrogenases/reductases (SDR) family.</text>
</comment>
<keyword evidence="6" id="KW-1185">Reference proteome</keyword>
<evidence type="ECO:0000313" key="6">
    <source>
        <dbReference type="Proteomes" id="UP001055336"/>
    </source>
</evidence>
<feature type="domain" description="Ketoreductase" evidence="4">
    <location>
        <begin position="8"/>
        <end position="192"/>
    </location>
</feature>
<protein>
    <submittedName>
        <fullName evidence="5">SDR family oxidoreductase</fullName>
    </submittedName>
</protein>
<dbReference type="Proteomes" id="UP001055336">
    <property type="component" value="Chromosome"/>
</dbReference>
<dbReference type="PANTHER" id="PTHR44196:SF1">
    <property type="entry name" value="DEHYDROGENASE_REDUCTASE SDR FAMILY MEMBER 7B"/>
    <property type="match status" value="1"/>
</dbReference>
<gene>
    <name evidence="5" type="ORF">MKK62_06910</name>
</gene>
<dbReference type="PANTHER" id="PTHR44196">
    <property type="entry name" value="DEHYDROGENASE/REDUCTASE SDR FAMILY MEMBER 7B"/>
    <property type="match status" value="1"/>
</dbReference>
<dbReference type="RefSeq" id="WP_240262758.1">
    <property type="nucleotide sequence ID" value="NZ_CP092488.2"/>
</dbReference>